<name>A0A194WSL4_MOLSC</name>
<sequence>MQLYQMFSSSLRVEEIIRIFFLIDKGYVERGMMKPSQVEFTNVRPSCNISTQSLDIAKPFATSGVVQELVDIASSKLRLVR</sequence>
<dbReference type="Proteomes" id="UP000070700">
    <property type="component" value="Unassembled WGS sequence"/>
</dbReference>
<organism evidence="1 2">
    <name type="scientific">Mollisia scopiformis</name>
    <name type="common">Conifer needle endophyte fungus</name>
    <name type="synonym">Phialocephala scopiformis</name>
    <dbReference type="NCBI Taxonomy" id="149040"/>
    <lineage>
        <taxon>Eukaryota</taxon>
        <taxon>Fungi</taxon>
        <taxon>Dikarya</taxon>
        <taxon>Ascomycota</taxon>
        <taxon>Pezizomycotina</taxon>
        <taxon>Leotiomycetes</taxon>
        <taxon>Helotiales</taxon>
        <taxon>Mollisiaceae</taxon>
        <taxon>Mollisia</taxon>
    </lineage>
</organism>
<protein>
    <submittedName>
        <fullName evidence="1">Uncharacterized protein</fullName>
    </submittedName>
</protein>
<keyword evidence="2" id="KW-1185">Reference proteome</keyword>
<dbReference type="InParanoid" id="A0A194WSL4"/>
<dbReference type="AlphaFoldDB" id="A0A194WSL4"/>
<evidence type="ECO:0000313" key="1">
    <source>
        <dbReference type="EMBL" id="KUJ10948.1"/>
    </source>
</evidence>
<reference evidence="1 2" key="1">
    <citation type="submission" date="2015-10" db="EMBL/GenBank/DDBJ databases">
        <title>Full genome of DAOMC 229536 Phialocephala scopiformis, a fungal endophyte of spruce producing the potent anti-insectan compound rugulosin.</title>
        <authorList>
            <consortium name="DOE Joint Genome Institute"/>
            <person name="Walker A.K."/>
            <person name="Frasz S.L."/>
            <person name="Seifert K.A."/>
            <person name="Miller J.D."/>
            <person name="Mondo S.J."/>
            <person name="Labutti K."/>
            <person name="Lipzen A."/>
            <person name="Dockter R."/>
            <person name="Kennedy M."/>
            <person name="Grigoriev I.V."/>
            <person name="Spatafora J.W."/>
        </authorList>
    </citation>
    <scope>NUCLEOTIDE SEQUENCE [LARGE SCALE GENOMIC DNA]</scope>
    <source>
        <strain evidence="1 2">CBS 120377</strain>
    </source>
</reference>
<dbReference type="RefSeq" id="XP_018065303.1">
    <property type="nucleotide sequence ID" value="XM_018215917.1"/>
</dbReference>
<dbReference type="KEGG" id="psco:LY89DRAFT_689488"/>
<evidence type="ECO:0000313" key="2">
    <source>
        <dbReference type="Proteomes" id="UP000070700"/>
    </source>
</evidence>
<dbReference type="EMBL" id="KQ947428">
    <property type="protein sequence ID" value="KUJ10948.1"/>
    <property type="molecule type" value="Genomic_DNA"/>
</dbReference>
<accession>A0A194WSL4</accession>
<gene>
    <name evidence="1" type="ORF">LY89DRAFT_689488</name>
</gene>
<proteinExistence type="predicted"/>
<dbReference type="GeneID" id="28825643"/>